<organism evidence="2 3">
    <name type="scientific">Kockovaella imperatae</name>
    <dbReference type="NCBI Taxonomy" id="4999"/>
    <lineage>
        <taxon>Eukaryota</taxon>
        <taxon>Fungi</taxon>
        <taxon>Dikarya</taxon>
        <taxon>Basidiomycota</taxon>
        <taxon>Agaricomycotina</taxon>
        <taxon>Tremellomycetes</taxon>
        <taxon>Tremellales</taxon>
        <taxon>Cuniculitremaceae</taxon>
        <taxon>Kockovaella</taxon>
    </lineage>
</organism>
<name>A0A1Y1URP0_9TREE</name>
<protein>
    <recommendedName>
        <fullName evidence="4">Steroid 5-alpha reductase C-terminal domain-containing protein</fullName>
    </recommendedName>
</protein>
<dbReference type="Pfam" id="PF06966">
    <property type="entry name" value="DUF1295"/>
    <property type="match status" value="2"/>
</dbReference>
<dbReference type="EMBL" id="NBSH01000001">
    <property type="protein sequence ID" value="ORX40710.1"/>
    <property type="molecule type" value="Genomic_DNA"/>
</dbReference>
<dbReference type="AlphaFoldDB" id="A0A1Y1URP0"/>
<dbReference type="Proteomes" id="UP000193218">
    <property type="component" value="Unassembled WGS sequence"/>
</dbReference>
<dbReference type="InParanoid" id="A0A1Y1URP0"/>
<dbReference type="PANTHER" id="PTHR32251">
    <property type="entry name" value="3-OXO-5-ALPHA-STEROID 4-DEHYDROGENASE"/>
    <property type="match status" value="1"/>
</dbReference>
<dbReference type="PANTHER" id="PTHR32251:SF23">
    <property type="entry name" value="3-OXO-5-ALPHA-STEROID 4-DEHYDROGENASE (DUF1295)"/>
    <property type="match status" value="1"/>
</dbReference>
<keyword evidence="3" id="KW-1185">Reference proteome</keyword>
<evidence type="ECO:0000256" key="1">
    <source>
        <dbReference type="SAM" id="Phobius"/>
    </source>
</evidence>
<dbReference type="RefSeq" id="XP_021874389.1">
    <property type="nucleotide sequence ID" value="XM_022014317.1"/>
</dbReference>
<feature type="transmembrane region" description="Helical" evidence="1">
    <location>
        <begin position="119"/>
        <end position="138"/>
    </location>
</feature>
<keyword evidence="1" id="KW-0472">Membrane</keyword>
<dbReference type="OrthoDB" id="201504at2759"/>
<keyword evidence="1" id="KW-1133">Transmembrane helix</keyword>
<dbReference type="GeneID" id="33556125"/>
<comment type="caution">
    <text evidence="2">The sequence shown here is derived from an EMBL/GenBank/DDBJ whole genome shotgun (WGS) entry which is preliminary data.</text>
</comment>
<sequence length="406" mass="45970">MSSLAKMALPVLKPAMPYLARLPTSLLTLVPSAAFHFTSHPSPNPWTYFLDPLTHPLHAPMLFTAFMIPLFYFMGLISGNVGWVDRSWPFYTPLCSYMILLWAFLNPSAGVYAHNLPRLVLMMTLQLIWSTRLFGHALKRDFYDLTSEDYRYTQFKKLVPNWLFQLVHIFVIALAQPLLLFALALPFHAVLVHPPSELQSGAMALPYSAIERYLPARFQTAPGSTPVLHLGDVALTLVALTILYIEAKADRQMYAYQTSKHSSNGETTVSQPRHSTRIGPKPAPFPKSHHPGFITSGLFAWTRHPNFAAEQLFWVSQALFVVVAGNSSQVTRSGWLVGSIFGPCFCLSLLFCASTFLTEWITERKYPLYHSYRRLVGQFLPQETFLCWLWSTVTGSSAEHRRALKR</sequence>
<feature type="transmembrane region" description="Helical" evidence="1">
    <location>
        <begin position="227"/>
        <end position="245"/>
    </location>
</feature>
<feature type="transmembrane region" description="Helical" evidence="1">
    <location>
        <begin position="335"/>
        <end position="357"/>
    </location>
</feature>
<accession>A0A1Y1URP0</accession>
<keyword evidence="1" id="KW-0812">Transmembrane</keyword>
<feature type="transmembrane region" description="Helical" evidence="1">
    <location>
        <begin position="312"/>
        <end position="329"/>
    </location>
</feature>
<feature type="transmembrane region" description="Helical" evidence="1">
    <location>
        <begin position="90"/>
        <end position="113"/>
    </location>
</feature>
<gene>
    <name evidence="2" type="ORF">BD324DRAFT_611831</name>
</gene>
<feature type="transmembrane region" description="Helical" evidence="1">
    <location>
        <begin position="159"/>
        <end position="185"/>
    </location>
</feature>
<evidence type="ECO:0000313" key="3">
    <source>
        <dbReference type="Proteomes" id="UP000193218"/>
    </source>
</evidence>
<evidence type="ECO:0000313" key="2">
    <source>
        <dbReference type="EMBL" id="ORX40710.1"/>
    </source>
</evidence>
<dbReference type="Gene3D" id="1.20.120.1630">
    <property type="match status" value="1"/>
</dbReference>
<reference evidence="2 3" key="1">
    <citation type="submission" date="2017-03" db="EMBL/GenBank/DDBJ databases">
        <title>Widespread Adenine N6-methylation of Active Genes in Fungi.</title>
        <authorList>
            <consortium name="DOE Joint Genome Institute"/>
            <person name="Mondo S.J."/>
            <person name="Dannebaum R.O."/>
            <person name="Kuo R.C."/>
            <person name="Louie K.B."/>
            <person name="Bewick A.J."/>
            <person name="Labutti K."/>
            <person name="Haridas S."/>
            <person name="Kuo A."/>
            <person name="Salamov A."/>
            <person name="Ahrendt S.R."/>
            <person name="Lau R."/>
            <person name="Bowen B.P."/>
            <person name="Lipzen A."/>
            <person name="Sullivan W."/>
            <person name="Andreopoulos W.B."/>
            <person name="Clum A."/>
            <person name="Lindquist E."/>
            <person name="Daum C."/>
            <person name="Northen T.R."/>
            <person name="Ramamoorthy G."/>
            <person name="Schmitz R.J."/>
            <person name="Gryganskyi A."/>
            <person name="Culley D."/>
            <person name="Magnuson J."/>
            <person name="James T.Y."/>
            <person name="O'Malley M.A."/>
            <person name="Stajich J.E."/>
            <person name="Spatafora J.W."/>
            <person name="Visel A."/>
            <person name="Grigoriev I.V."/>
        </authorList>
    </citation>
    <scope>NUCLEOTIDE SEQUENCE [LARGE SCALE GENOMIC DNA]</scope>
    <source>
        <strain evidence="2 3">NRRL Y-17943</strain>
    </source>
</reference>
<dbReference type="FunCoup" id="A0A1Y1URP0">
    <property type="interactions" value="120"/>
</dbReference>
<feature type="transmembrane region" description="Helical" evidence="1">
    <location>
        <begin position="58"/>
        <end position="78"/>
    </location>
</feature>
<dbReference type="InterPro" id="IPR010721">
    <property type="entry name" value="UstE-like"/>
</dbReference>
<dbReference type="GO" id="GO:0016020">
    <property type="term" value="C:membrane"/>
    <property type="evidence" value="ECO:0007669"/>
    <property type="project" value="TreeGrafter"/>
</dbReference>
<proteinExistence type="predicted"/>
<evidence type="ECO:0008006" key="4">
    <source>
        <dbReference type="Google" id="ProtNLM"/>
    </source>
</evidence>